<proteinExistence type="predicted"/>
<feature type="compositionally biased region" description="Polar residues" evidence="1">
    <location>
        <begin position="387"/>
        <end position="397"/>
    </location>
</feature>
<feature type="compositionally biased region" description="Basic and acidic residues" evidence="1">
    <location>
        <begin position="1"/>
        <end position="12"/>
    </location>
</feature>
<evidence type="ECO:0000313" key="2">
    <source>
        <dbReference type="EMBL" id="KJZ75532.1"/>
    </source>
</evidence>
<organism evidence="2 3">
    <name type="scientific">Hirsutella minnesotensis 3608</name>
    <dbReference type="NCBI Taxonomy" id="1043627"/>
    <lineage>
        <taxon>Eukaryota</taxon>
        <taxon>Fungi</taxon>
        <taxon>Dikarya</taxon>
        <taxon>Ascomycota</taxon>
        <taxon>Pezizomycotina</taxon>
        <taxon>Sordariomycetes</taxon>
        <taxon>Hypocreomycetidae</taxon>
        <taxon>Hypocreales</taxon>
        <taxon>Ophiocordycipitaceae</taxon>
        <taxon>Hirsutella</taxon>
    </lineage>
</organism>
<sequence length="437" mass="47511">MLATHRDQENRVHSHQVPTKQQPKTPGARYPKTPLAFRHDENTRTGGLGGKTGLGTVKTGGNENLLTKGAGKGPAMVTPMETRTRAPLGNKTTNAKAKVDQNARVKEIEPTQAKQPTLQKPKQKSAELAPAKLTILADAGNTSDDVEEPEYGPPRPAPRPYESDVLPEGGLSFEGLKRGFLKGFYEHFHNPVDDNGVSREEKRFREEMQAVLKLAEERNEREAADLNWNIGDLVETVPISRPKQSTDTLASSTLNKTVKKAVRTNPPTIASRRAASALANPSDLRRAPMPGPPCRNASVRRPLSALIPGIKASKPAPSRQPTPLGNTAGEAASRTTIGYNKGRTASSMIHSRAASQSNRAPSSIKPVVARDADRELTVTPARLRQAGPSQQTASEGTANPDFVSIFEDVEEDDLPAMRTPFLDWDEEDEEFELKLTI</sequence>
<feature type="compositionally biased region" description="Polar residues" evidence="1">
    <location>
        <begin position="333"/>
        <end position="361"/>
    </location>
</feature>
<evidence type="ECO:0000256" key="1">
    <source>
        <dbReference type="SAM" id="MobiDB-lite"/>
    </source>
</evidence>
<dbReference type="Proteomes" id="UP000054481">
    <property type="component" value="Unassembled WGS sequence"/>
</dbReference>
<accession>A0A0F8A0Q5</accession>
<reference evidence="2 3" key="1">
    <citation type="journal article" date="2014" name="Genome Biol. Evol.">
        <title>Comparative genomics and transcriptomics analyses reveal divergent lifestyle features of nematode endoparasitic fungus Hirsutella minnesotensis.</title>
        <authorList>
            <person name="Lai Y."/>
            <person name="Liu K."/>
            <person name="Zhang X."/>
            <person name="Zhang X."/>
            <person name="Li K."/>
            <person name="Wang N."/>
            <person name="Shu C."/>
            <person name="Wu Y."/>
            <person name="Wang C."/>
            <person name="Bushley K.E."/>
            <person name="Xiang M."/>
            <person name="Liu X."/>
        </authorList>
    </citation>
    <scope>NUCLEOTIDE SEQUENCE [LARGE SCALE GENOMIC DNA]</scope>
    <source>
        <strain evidence="2 3">3608</strain>
    </source>
</reference>
<dbReference type="AlphaFoldDB" id="A0A0F8A0Q5"/>
<evidence type="ECO:0000313" key="3">
    <source>
        <dbReference type="Proteomes" id="UP000054481"/>
    </source>
</evidence>
<name>A0A0F8A0Q5_9HYPO</name>
<feature type="region of interest" description="Disordered" evidence="1">
    <location>
        <begin position="1"/>
        <end position="161"/>
    </location>
</feature>
<feature type="compositionally biased region" description="Basic and acidic residues" evidence="1">
    <location>
        <begin position="97"/>
        <end position="109"/>
    </location>
</feature>
<keyword evidence="3" id="KW-1185">Reference proteome</keyword>
<feature type="region of interest" description="Disordered" evidence="1">
    <location>
        <begin position="262"/>
        <end position="423"/>
    </location>
</feature>
<dbReference type="OrthoDB" id="5327145at2759"/>
<protein>
    <submittedName>
        <fullName evidence="2">Uncharacterized protein</fullName>
    </submittedName>
</protein>
<gene>
    <name evidence="2" type="ORF">HIM_04995</name>
</gene>
<dbReference type="EMBL" id="KQ030516">
    <property type="protein sequence ID" value="KJZ75532.1"/>
    <property type="molecule type" value="Genomic_DNA"/>
</dbReference>